<protein>
    <recommendedName>
        <fullName evidence="2">Transcription regulator PadR N-terminal domain-containing protein</fullName>
    </recommendedName>
</protein>
<dbReference type="InterPro" id="IPR036390">
    <property type="entry name" value="WH_DNA-bd_sf"/>
</dbReference>
<evidence type="ECO:0008006" key="2">
    <source>
        <dbReference type="Google" id="ProtNLM"/>
    </source>
</evidence>
<comment type="caution">
    <text evidence="1">The sequence shown here is derived from an EMBL/GenBank/DDBJ whole genome shotgun (WGS) entry which is preliminary data.</text>
</comment>
<dbReference type="InterPro" id="IPR036388">
    <property type="entry name" value="WH-like_DNA-bd_sf"/>
</dbReference>
<evidence type="ECO:0000313" key="1">
    <source>
        <dbReference type="EMBL" id="KKN30020.1"/>
    </source>
</evidence>
<accession>A0A0F9PDY1</accession>
<proteinExistence type="predicted"/>
<dbReference type="AlphaFoldDB" id="A0A0F9PDY1"/>
<gene>
    <name evidence="1" type="ORF">LCGC14_0838370</name>
</gene>
<dbReference type="Gene3D" id="1.10.10.10">
    <property type="entry name" value="Winged helix-like DNA-binding domain superfamily/Winged helix DNA-binding domain"/>
    <property type="match status" value="1"/>
</dbReference>
<reference evidence="1" key="1">
    <citation type="journal article" date="2015" name="Nature">
        <title>Complex archaea that bridge the gap between prokaryotes and eukaryotes.</title>
        <authorList>
            <person name="Spang A."/>
            <person name="Saw J.H."/>
            <person name="Jorgensen S.L."/>
            <person name="Zaremba-Niedzwiedzka K."/>
            <person name="Martijn J."/>
            <person name="Lind A.E."/>
            <person name="van Eijk R."/>
            <person name="Schleper C."/>
            <person name="Guy L."/>
            <person name="Ettema T.J."/>
        </authorList>
    </citation>
    <scope>NUCLEOTIDE SEQUENCE</scope>
</reference>
<organism evidence="1">
    <name type="scientific">marine sediment metagenome</name>
    <dbReference type="NCBI Taxonomy" id="412755"/>
    <lineage>
        <taxon>unclassified sequences</taxon>
        <taxon>metagenomes</taxon>
        <taxon>ecological metagenomes</taxon>
    </lineage>
</organism>
<sequence length="110" mass="13033">MTKKLGKVQLKILYMLYLPENEGGINYAPSRIINNYGGSAIYSALKSLEKQKYINSVYKNDFWGIVYFITSEGKKVFRENMENKSYSEIKKILNIKKPEIFWKYKNIRFI</sequence>
<dbReference type="SUPFAM" id="SSF46785">
    <property type="entry name" value="Winged helix' DNA-binding domain"/>
    <property type="match status" value="1"/>
</dbReference>
<name>A0A0F9PDY1_9ZZZZ</name>
<dbReference type="EMBL" id="LAZR01002441">
    <property type="protein sequence ID" value="KKN30020.1"/>
    <property type="molecule type" value="Genomic_DNA"/>
</dbReference>